<dbReference type="InterPro" id="IPR027417">
    <property type="entry name" value="P-loop_NTPase"/>
</dbReference>
<dbReference type="PANTHER" id="PTHR44688:SF16">
    <property type="entry name" value="DNA-BINDING TRANSCRIPTIONAL ACTIVATOR DEVR_DOSR"/>
    <property type="match status" value="1"/>
</dbReference>
<dbReference type="GO" id="GO:0003677">
    <property type="term" value="F:DNA binding"/>
    <property type="evidence" value="ECO:0007669"/>
    <property type="project" value="UniProtKB-KW"/>
</dbReference>
<keyword evidence="3" id="KW-0804">Transcription</keyword>
<evidence type="ECO:0000256" key="3">
    <source>
        <dbReference type="ARBA" id="ARBA00023163"/>
    </source>
</evidence>
<keyword evidence="1" id="KW-0805">Transcription regulation</keyword>
<dbReference type="InterPro" id="IPR019734">
    <property type="entry name" value="TPR_rpt"/>
</dbReference>
<protein>
    <submittedName>
        <fullName evidence="6">Helix-turn-helix transcriptional regulator</fullName>
    </submittedName>
</protein>
<gene>
    <name evidence="6" type="ORF">GBA63_11970</name>
</gene>
<dbReference type="PRINTS" id="PR00038">
    <property type="entry name" value="HTHLUXR"/>
</dbReference>
<dbReference type="PROSITE" id="PS00622">
    <property type="entry name" value="HTH_LUXR_1"/>
    <property type="match status" value="1"/>
</dbReference>
<dbReference type="Gene3D" id="3.40.50.300">
    <property type="entry name" value="P-loop containing nucleotide triphosphate hydrolases"/>
    <property type="match status" value="1"/>
</dbReference>
<evidence type="ECO:0000256" key="2">
    <source>
        <dbReference type="ARBA" id="ARBA00023125"/>
    </source>
</evidence>
<evidence type="ECO:0000313" key="7">
    <source>
        <dbReference type="Proteomes" id="UP000501452"/>
    </source>
</evidence>
<evidence type="ECO:0000256" key="4">
    <source>
        <dbReference type="SAM" id="MobiDB-lite"/>
    </source>
</evidence>
<sequence>MLAPILATKLYVPPAQHGAVLRPRLIGRLNEGLHRRLTLVCAPAGFGKTTLIGEWIAGCGRPAAWLSLEEGDGDPARFLAYLVAALRAVAAGIGEGILDALRSPQPPPTEPLLTALLNEIAAVEDDFFLVLDDYHLVDAKAVDDAIAFLLEHVPPEMHLIIATREDPRLPLARLRARGQLSELRAGDLRFNPSEAAAFLKGEMGLDLSAEDIAALETRTEGWIAGLQLAALSMRGREDVSGFIRAFAGDNRFVVDYLVEEVLQRQPERIRSFLLRTSILERLSGALCDAVTGQEEGSGMLEVLERGNFFVVPLDDKRHWFRYHHLFADVLFAHLMAERPDQVPTLHRRASEWYEQNGLRADAIRHALAAEDFERAADLVELAVPAMRRSRQEATLLAWLKALPDELFHVRPVLNVHYAGTLLQSGELDGVEARLRDAERWLDESADLRGRPEASSARMVVMHEGAYRRLPGSIAMYRAGLALVLGDVPESVTYARRALDLATEDDHFRRGAAAALLGLASWTNGDLEAAHRSYADGMAHLQMAGYISDAVGGSIALADIRIAQGRLREAMRTYEHALHLAAEQGEPVMRGTADMYVGMGEIHRERNDLEAATQHLLRSKEQGEHTGFPQNPYRWHVAMARIQEAEGDLDGALDLLQEAERLYVSDFYPNVRPIAALKARVWAAQGRLGEALDWAREKGPSVEDDLSYVREFEHITLARVLIAEHRCDRADRSILEATGLLQRLLQAAEEGERPGRVIEILVLQALAHHVQGDTPAALVPLERALTLAEPEGYVRVFVDEGRPMARLLFEAAAHGILPDYAGRLLAALEAEEDRSEDQSHPPPALPAQSLAEPLSQRELEVLRLIAQGLSNREIGERLFLALITVKGHNRNIFRKLQVRRRTEAVARARELGLL</sequence>
<feature type="domain" description="HTH luxR-type" evidence="5">
    <location>
        <begin position="846"/>
        <end position="911"/>
    </location>
</feature>
<proteinExistence type="predicted"/>
<dbReference type="InterPro" id="IPR016032">
    <property type="entry name" value="Sig_transdc_resp-reg_C-effctor"/>
</dbReference>
<dbReference type="Gene3D" id="1.10.10.10">
    <property type="entry name" value="Winged helix-like DNA-binding domain superfamily/Winged helix DNA-binding domain"/>
    <property type="match status" value="1"/>
</dbReference>
<dbReference type="RefSeq" id="WP_166176408.1">
    <property type="nucleotide sequence ID" value="NZ_CP045119.1"/>
</dbReference>
<dbReference type="KEGG" id="rub:GBA63_11970"/>
<dbReference type="SMART" id="SM00028">
    <property type="entry name" value="TPR"/>
    <property type="match status" value="5"/>
</dbReference>
<dbReference type="PROSITE" id="PS50043">
    <property type="entry name" value="HTH_LUXR_2"/>
    <property type="match status" value="1"/>
</dbReference>
<dbReference type="InterPro" id="IPR036388">
    <property type="entry name" value="WH-like_DNA-bd_sf"/>
</dbReference>
<feature type="region of interest" description="Disordered" evidence="4">
    <location>
        <begin position="830"/>
        <end position="849"/>
    </location>
</feature>
<evidence type="ECO:0000259" key="5">
    <source>
        <dbReference type="PROSITE" id="PS50043"/>
    </source>
</evidence>
<evidence type="ECO:0000313" key="6">
    <source>
        <dbReference type="EMBL" id="QIN83279.1"/>
    </source>
</evidence>
<keyword evidence="7" id="KW-1185">Reference proteome</keyword>
<keyword evidence="2" id="KW-0238">DNA-binding</keyword>
<dbReference type="AlphaFoldDB" id="A0A6G8Q9Z9"/>
<dbReference type="InterPro" id="IPR000792">
    <property type="entry name" value="Tscrpt_reg_LuxR_C"/>
</dbReference>
<dbReference type="SMART" id="SM00421">
    <property type="entry name" value="HTH_LUXR"/>
    <property type="match status" value="1"/>
</dbReference>
<dbReference type="Proteomes" id="UP000501452">
    <property type="component" value="Chromosome"/>
</dbReference>
<name>A0A6G8Q9Z9_9ACTN</name>
<dbReference type="SUPFAM" id="SSF52540">
    <property type="entry name" value="P-loop containing nucleoside triphosphate hydrolases"/>
    <property type="match status" value="1"/>
</dbReference>
<dbReference type="InterPro" id="IPR059106">
    <property type="entry name" value="WHD_MalT"/>
</dbReference>
<accession>A0A6G8Q9Z9</accession>
<dbReference type="Pfam" id="PF00196">
    <property type="entry name" value="GerE"/>
    <property type="match status" value="1"/>
</dbReference>
<dbReference type="CDD" id="cd06170">
    <property type="entry name" value="LuxR_C_like"/>
    <property type="match status" value="1"/>
</dbReference>
<dbReference type="EMBL" id="CP045119">
    <property type="protein sequence ID" value="QIN83279.1"/>
    <property type="molecule type" value="Genomic_DNA"/>
</dbReference>
<dbReference type="Pfam" id="PF25873">
    <property type="entry name" value="WHD_MalT"/>
    <property type="match status" value="1"/>
</dbReference>
<dbReference type="SUPFAM" id="SSF48452">
    <property type="entry name" value="TPR-like"/>
    <property type="match status" value="1"/>
</dbReference>
<evidence type="ECO:0000256" key="1">
    <source>
        <dbReference type="ARBA" id="ARBA00023015"/>
    </source>
</evidence>
<dbReference type="InterPro" id="IPR041617">
    <property type="entry name" value="TPR_MalT"/>
</dbReference>
<dbReference type="InterPro" id="IPR011990">
    <property type="entry name" value="TPR-like_helical_dom_sf"/>
</dbReference>
<dbReference type="Pfam" id="PF17874">
    <property type="entry name" value="TPR_MalT"/>
    <property type="match status" value="1"/>
</dbReference>
<organism evidence="6 7">
    <name type="scientific">Rubrobacter tropicus</name>
    <dbReference type="NCBI Taxonomy" id="2653851"/>
    <lineage>
        <taxon>Bacteria</taxon>
        <taxon>Bacillati</taxon>
        <taxon>Actinomycetota</taxon>
        <taxon>Rubrobacteria</taxon>
        <taxon>Rubrobacterales</taxon>
        <taxon>Rubrobacteraceae</taxon>
        <taxon>Rubrobacter</taxon>
    </lineage>
</organism>
<dbReference type="Gene3D" id="1.25.40.10">
    <property type="entry name" value="Tetratricopeptide repeat domain"/>
    <property type="match status" value="1"/>
</dbReference>
<reference evidence="6 7" key="1">
    <citation type="submission" date="2019-10" db="EMBL/GenBank/DDBJ databases">
        <title>Rubrobacter sp nov SCSIO 52090 isolated from a deep-sea sediment in the South China Sea.</title>
        <authorList>
            <person name="Chen R.W."/>
        </authorList>
    </citation>
    <scope>NUCLEOTIDE SEQUENCE [LARGE SCALE GENOMIC DNA]</scope>
    <source>
        <strain evidence="6 7">SCSIO 52909</strain>
    </source>
</reference>
<dbReference type="GO" id="GO:0006355">
    <property type="term" value="P:regulation of DNA-templated transcription"/>
    <property type="evidence" value="ECO:0007669"/>
    <property type="project" value="InterPro"/>
</dbReference>
<dbReference type="SUPFAM" id="SSF46894">
    <property type="entry name" value="C-terminal effector domain of the bipartite response regulators"/>
    <property type="match status" value="1"/>
</dbReference>
<dbReference type="PANTHER" id="PTHR44688">
    <property type="entry name" value="DNA-BINDING TRANSCRIPTIONAL ACTIVATOR DEVR_DOSR"/>
    <property type="match status" value="1"/>
</dbReference>